<keyword evidence="1" id="KW-0812">Transmembrane</keyword>
<dbReference type="Proteomes" id="UP001151752">
    <property type="component" value="Chromosome 5"/>
</dbReference>
<reference evidence="2" key="2">
    <citation type="journal article" date="2023" name="Int. J. Mol. Sci.">
        <title>De Novo Assembly and Annotation of 11 Diverse Shrub Willow (Salix) Genomes Reveals Novel Gene Organization in Sex-Linked Regions.</title>
        <authorList>
            <person name="Hyden B."/>
            <person name="Feng K."/>
            <person name="Yates T.B."/>
            <person name="Jawdy S."/>
            <person name="Cereghino C."/>
            <person name="Smart L.B."/>
            <person name="Muchero W."/>
        </authorList>
    </citation>
    <scope>NUCLEOTIDE SEQUENCE</scope>
    <source>
        <tissue evidence="2">Shoot tip</tissue>
    </source>
</reference>
<dbReference type="EMBL" id="JAPFFM010000020">
    <property type="protein sequence ID" value="KAJ6683207.1"/>
    <property type="molecule type" value="Genomic_DNA"/>
</dbReference>
<gene>
    <name evidence="2" type="ORF">OIU74_021298</name>
</gene>
<keyword evidence="1" id="KW-1133">Transmembrane helix</keyword>
<feature type="transmembrane region" description="Helical" evidence="1">
    <location>
        <begin position="37"/>
        <end position="59"/>
    </location>
</feature>
<reference evidence="2" key="1">
    <citation type="submission" date="2022-11" db="EMBL/GenBank/DDBJ databases">
        <authorList>
            <person name="Hyden B.L."/>
            <person name="Feng K."/>
            <person name="Yates T."/>
            <person name="Jawdy S."/>
            <person name="Smart L.B."/>
            <person name="Muchero W."/>
        </authorList>
    </citation>
    <scope>NUCLEOTIDE SEQUENCE</scope>
    <source>
        <tissue evidence="2">Shoot tip</tissue>
    </source>
</reference>
<accession>A0A9Q0SMU2</accession>
<dbReference type="AlphaFoldDB" id="A0A9Q0SMU2"/>
<evidence type="ECO:0000256" key="1">
    <source>
        <dbReference type="SAM" id="Phobius"/>
    </source>
</evidence>
<protein>
    <submittedName>
        <fullName evidence="2">Uncharacterized protein</fullName>
    </submittedName>
</protein>
<name>A0A9Q0SMU2_9ROSI</name>
<evidence type="ECO:0000313" key="2">
    <source>
        <dbReference type="EMBL" id="KAJ6683207.1"/>
    </source>
</evidence>
<evidence type="ECO:0000313" key="3">
    <source>
        <dbReference type="Proteomes" id="UP001151752"/>
    </source>
</evidence>
<keyword evidence="1" id="KW-0472">Membrane</keyword>
<keyword evidence="3" id="KW-1185">Reference proteome</keyword>
<comment type="caution">
    <text evidence="2">The sequence shown here is derived from an EMBL/GenBank/DDBJ whole genome shotgun (WGS) entry which is preliminary data.</text>
</comment>
<proteinExistence type="predicted"/>
<sequence length="75" mass="8691">MRVYLKSSYQTPPTNNRAADIFMAVQTCFTEERAKNMAIITLNSKIIFVTLSFFVIYYINDQVSERSAKHLTVSY</sequence>
<organism evidence="2 3">
    <name type="scientific">Salix koriyanagi</name>
    <dbReference type="NCBI Taxonomy" id="2511006"/>
    <lineage>
        <taxon>Eukaryota</taxon>
        <taxon>Viridiplantae</taxon>
        <taxon>Streptophyta</taxon>
        <taxon>Embryophyta</taxon>
        <taxon>Tracheophyta</taxon>
        <taxon>Spermatophyta</taxon>
        <taxon>Magnoliopsida</taxon>
        <taxon>eudicotyledons</taxon>
        <taxon>Gunneridae</taxon>
        <taxon>Pentapetalae</taxon>
        <taxon>rosids</taxon>
        <taxon>fabids</taxon>
        <taxon>Malpighiales</taxon>
        <taxon>Salicaceae</taxon>
        <taxon>Saliceae</taxon>
        <taxon>Salix</taxon>
    </lineage>
</organism>